<sequence>MIVRVKRAKSGLSKYLRDGKKADSIYNRDDKDIVTPIWGNLDAFERAENYCVENKNWSENYMHITFGFSDNDWIKIESFPTKNEQNIFMQELVVDYIKHHFSGYDFYHEIISYAELHYPKIKYDEYGNKRYPHIHLGISFLNLLSDTKLRNLFANNSFYDELMVRKTSFKFGFQQTKKREVRVKNFDSQVGRDRNEWIELLDDLNDREELVYFLENQMNFQIGIDYKIVDTKNNNYIKLINKSYKTDKSGKKIVQDINLQGNGFERFVDINLDAKNHKKLEDMIQEELEVILNEVYKQRVDEILKRRSKKATEDLKKIYEKDKKLTRDFEKKYSTNSNYNSIKSLTFQQKIFYKHYGVNIQDSLSGYYIKVDDTINNTSFINKSIGINIEDRGDEIISFSNTDSIENEAKLMLDIAIAKGWNLLEIEVDGPDDFIKEVKKQIVEKIEEQNKKEGINLNNSEEIYRPTSLLDNYIFDNKSKIFEAEKINDINFLKENLEANIVLEFAKQKYNINLDDFEVVDGNKINNKTNRQKPKSIIDFFTKEIGIPVGEATQICKDLISKQLIKNDRDLKHEERIEELTQQYEDISNKDIVDEQIEMNQNREDNHHARKRKNR</sequence>
<proteinExistence type="predicted"/>
<evidence type="ECO:0000313" key="2">
    <source>
        <dbReference type="EMBL" id="WNL30505.1"/>
    </source>
</evidence>
<organism evidence="2">
    <name type="scientific">Arcobacter sp. AZ-2023</name>
    <dbReference type="NCBI Taxonomy" id="3074453"/>
    <lineage>
        <taxon>Bacteria</taxon>
        <taxon>Pseudomonadati</taxon>
        <taxon>Campylobacterota</taxon>
        <taxon>Epsilonproteobacteria</taxon>
        <taxon>Campylobacterales</taxon>
        <taxon>Arcobacteraceae</taxon>
        <taxon>Arcobacter</taxon>
    </lineage>
</organism>
<reference evidence="2" key="1">
    <citation type="submission" date="2023-09" db="EMBL/GenBank/DDBJ databases">
        <title>Arcobacter tbilisiensis sp. nov. isolated from chicken meat in Tbilisi, Georgia.</title>
        <authorList>
            <person name="Matthias R."/>
            <person name="Zautner A.E."/>
        </authorList>
    </citation>
    <scope>NUCLEOTIDE SEQUENCE</scope>
    <source>
        <strain evidence="2">LEO 52</strain>
    </source>
</reference>
<evidence type="ECO:0000256" key="1">
    <source>
        <dbReference type="SAM" id="MobiDB-lite"/>
    </source>
</evidence>
<evidence type="ECO:0008006" key="3">
    <source>
        <dbReference type="Google" id="ProtNLM"/>
    </source>
</evidence>
<dbReference type="AlphaFoldDB" id="A0AA96DP70"/>
<accession>A0AA96DP70</accession>
<feature type="region of interest" description="Disordered" evidence="1">
    <location>
        <begin position="591"/>
        <end position="615"/>
    </location>
</feature>
<name>A0AA96DP70_9BACT</name>
<gene>
    <name evidence="2" type="ORF">RMQ68_03715</name>
</gene>
<dbReference type="EMBL" id="CP134854">
    <property type="protein sequence ID" value="WNL30505.1"/>
    <property type="molecule type" value="Genomic_DNA"/>
</dbReference>
<protein>
    <recommendedName>
        <fullName evidence="3">Large polyvalent protein-associated domain-containing protein</fullName>
    </recommendedName>
</protein>